<keyword evidence="1" id="KW-0812">Transmembrane</keyword>
<keyword evidence="1" id="KW-0472">Membrane</keyword>
<proteinExistence type="predicted"/>
<dbReference type="InterPro" id="IPR025196">
    <property type="entry name" value="DUF4126"/>
</dbReference>
<evidence type="ECO:0000256" key="1">
    <source>
        <dbReference type="SAM" id="Phobius"/>
    </source>
</evidence>
<feature type="transmembrane region" description="Helical" evidence="1">
    <location>
        <begin position="46"/>
        <end position="67"/>
    </location>
</feature>
<keyword evidence="1" id="KW-1133">Transmembrane helix</keyword>
<evidence type="ECO:0000313" key="3">
    <source>
        <dbReference type="EMBL" id="QXQ13215.1"/>
    </source>
</evidence>
<gene>
    <name evidence="3" type="ORF">KV203_15215</name>
</gene>
<feature type="domain" description="DUF4126" evidence="2">
    <location>
        <begin position="9"/>
        <end position="183"/>
    </location>
</feature>
<reference evidence="3" key="1">
    <citation type="submission" date="2021-07" db="EMBL/GenBank/DDBJ databases">
        <title>Candidatus Kaistella beijingensis sp. nov. isolated from a municipal wastewater treatment plant is involved in sludge foaming.</title>
        <authorList>
            <person name="Song Y."/>
            <person name="Liu S.-J."/>
        </authorList>
    </citation>
    <scope>NUCLEOTIDE SEQUENCE</scope>
    <source>
        <strain evidence="3">DSM 43998</strain>
    </source>
</reference>
<dbReference type="EMBL" id="CP079105">
    <property type="protein sequence ID" value="QXQ13215.1"/>
    <property type="molecule type" value="Genomic_DNA"/>
</dbReference>
<feature type="transmembrane region" description="Helical" evidence="1">
    <location>
        <begin position="150"/>
        <end position="178"/>
    </location>
</feature>
<dbReference type="RefSeq" id="WP_066472764.1">
    <property type="nucleotide sequence ID" value="NZ_CBCRUZ010000008.1"/>
</dbReference>
<dbReference type="Pfam" id="PF13548">
    <property type="entry name" value="DUF4126"/>
    <property type="match status" value="1"/>
</dbReference>
<name>A0ABX8S9Q7_9ACTN</name>
<sequence length="191" mass="19499">MDTWVLPTLLGLGLSAATGYRTFLPLLMLSATAHFGWFGVELNSSFGWLGSTAALVALLVATGFELTTDLIPGVDNVKSVVGNLTRPLAAAVATGAVFANLDPSAAAIAGLIIGAPTALAFATAQTGTRAASTATTAGAANPVISVLEDIVSFTTALIALVVPVLIPLVLLALGWLIYRAVRRFRSRPAPA</sequence>
<accession>A0ABX8S9Q7</accession>
<evidence type="ECO:0000259" key="2">
    <source>
        <dbReference type="Pfam" id="PF13548"/>
    </source>
</evidence>
<organism evidence="3 4">
    <name type="scientific">Skermania pinensis</name>
    <dbReference type="NCBI Taxonomy" id="39122"/>
    <lineage>
        <taxon>Bacteria</taxon>
        <taxon>Bacillati</taxon>
        <taxon>Actinomycetota</taxon>
        <taxon>Actinomycetes</taxon>
        <taxon>Mycobacteriales</taxon>
        <taxon>Gordoniaceae</taxon>
        <taxon>Skermania</taxon>
    </lineage>
</organism>
<dbReference type="Proteomes" id="UP000887023">
    <property type="component" value="Chromosome"/>
</dbReference>
<protein>
    <submittedName>
        <fullName evidence="3">DUF4126 domain-containing protein</fullName>
    </submittedName>
</protein>
<evidence type="ECO:0000313" key="4">
    <source>
        <dbReference type="Proteomes" id="UP000887023"/>
    </source>
</evidence>
<keyword evidence="4" id="KW-1185">Reference proteome</keyword>